<dbReference type="GeneID" id="54292896"/>
<dbReference type="SUPFAM" id="SSF48264">
    <property type="entry name" value="Cytochrome P450"/>
    <property type="match status" value="1"/>
</dbReference>
<evidence type="ECO:0000256" key="2">
    <source>
        <dbReference type="ARBA" id="ARBA00010617"/>
    </source>
</evidence>
<keyword evidence="3 5" id="KW-0479">Metal-binding</keyword>
<evidence type="ECO:0000313" key="6">
    <source>
        <dbReference type="EMBL" id="KAF2136173.1"/>
    </source>
</evidence>
<dbReference type="GO" id="GO:0016705">
    <property type="term" value="F:oxidoreductase activity, acting on paired donors, with incorporation or reduction of molecular oxygen"/>
    <property type="evidence" value="ECO:0007669"/>
    <property type="project" value="InterPro"/>
</dbReference>
<dbReference type="PROSITE" id="PS00086">
    <property type="entry name" value="CYTOCHROME_P450"/>
    <property type="match status" value="1"/>
</dbReference>
<dbReference type="PANTHER" id="PTHR24305:SF166">
    <property type="entry name" value="CYTOCHROME P450 12A4, MITOCHONDRIAL-RELATED"/>
    <property type="match status" value="1"/>
</dbReference>
<accession>A0A6A6AYB3</accession>
<organism evidence="6 7">
    <name type="scientific">Aplosporella prunicola CBS 121167</name>
    <dbReference type="NCBI Taxonomy" id="1176127"/>
    <lineage>
        <taxon>Eukaryota</taxon>
        <taxon>Fungi</taxon>
        <taxon>Dikarya</taxon>
        <taxon>Ascomycota</taxon>
        <taxon>Pezizomycotina</taxon>
        <taxon>Dothideomycetes</taxon>
        <taxon>Dothideomycetes incertae sedis</taxon>
        <taxon>Botryosphaeriales</taxon>
        <taxon>Aplosporellaceae</taxon>
        <taxon>Aplosporella</taxon>
    </lineage>
</organism>
<protein>
    <recommendedName>
        <fullName evidence="8">Cytochrome P450</fullName>
    </recommendedName>
</protein>
<dbReference type="InterPro" id="IPR036396">
    <property type="entry name" value="Cyt_P450_sf"/>
</dbReference>
<keyword evidence="5" id="KW-0560">Oxidoreductase</keyword>
<dbReference type="InterPro" id="IPR050121">
    <property type="entry name" value="Cytochrome_P450_monoxygenase"/>
</dbReference>
<evidence type="ECO:0008006" key="8">
    <source>
        <dbReference type="Google" id="ProtNLM"/>
    </source>
</evidence>
<dbReference type="Pfam" id="PF00067">
    <property type="entry name" value="p450"/>
    <property type="match status" value="1"/>
</dbReference>
<comment type="similarity">
    <text evidence="2 5">Belongs to the cytochrome P450 family.</text>
</comment>
<dbReference type="RefSeq" id="XP_033391891.1">
    <property type="nucleotide sequence ID" value="XM_033535402.1"/>
</dbReference>
<evidence type="ECO:0000256" key="4">
    <source>
        <dbReference type="ARBA" id="ARBA00023004"/>
    </source>
</evidence>
<dbReference type="GO" id="GO:0005506">
    <property type="term" value="F:iron ion binding"/>
    <property type="evidence" value="ECO:0007669"/>
    <property type="project" value="InterPro"/>
</dbReference>
<dbReference type="EMBL" id="ML995531">
    <property type="protein sequence ID" value="KAF2136173.1"/>
    <property type="molecule type" value="Genomic_DNA"/>
</dbReference>
<dbReference type="Gene3D" id="1.10.630.10">
    <property type="entry name" value="Cytochrome P450"/>
    <property type="match status" value="1"/>
</dbReference>
<dbReference type="InterPro" id="IPR001128">
    <property type="entry name" value="Cyt_P450"/>
</dbReference>
<dbReference type="PANTHER" id="PTHR24305">
    <property type="entry name" value="CYTOCHROME P450"/>
    <property type="match status" value="1"/>
</dbReference>
<dbReference type="GO" id="GO:0020037">
    <property type="term" value="F:heme binding"/>
    <property type="evidence" value="ECO:0007669"/>
    <property type="project" value="InterPro"/>
</dbReference>
<keyword evidence="5" id="KW-0349">Heme</keyword>
<dbReference type="OrthoDB" id="1470350at2759"/>
<reference evidence="6" key="1">
    <citation type="journal article" date="2020" name="Stud. Mycol.">
        <title>101 Dothideomycetes genomes: a test case for predicting lifestyles and emergence of pathogens.</title>
        <authorList>
            <person name="Haridas S."/>
            <person name="Albert R."/>
            <person name="Binder M."/>
            <person name="Bloem J."/>
            <person name="Labutti K."/>
            <person name="Salamov A."/>
            <person name="Andreopoulos B."/>
            <person name="Baker S."/>
            <person name="Barry K."/>
            <person name="Bills G."/>
            <person name="Bluhm B."/>
            <person name="Cannon C."/>
            <person name="Castanera R."/>
            <person name="Culley D."/>
            <person name="Daum C."/>
            <person name="Ezra D."/>
            <person name="Gonzalez J."/>
            <person name="Henrissat B."/>
            <person name="Kuo A."/>
            <person name="Liang C."/>
            <person name="Lipzen A."/>
            <person name="Lutzoni F."/>
            <person name="Magnuson J."/>
            <person name="Mondo S."/>
            <person name="Nolan M."/>
            <person name="Ohm R."/>
            <person name="Pangilinan J."/>
            <person name="Park H.-J."/>
            <person name="Ramirez L."/>
            <person name="Alfaro M."/>
            <person name="Sun H."/>
            <person name="Tritt A."/>
            <person name="Yoshinaga Y."/>
            <person name="Zwiers L.-H."/>
            <person name="Turgeon B."/>
            <person name="Goodwin S."/>
            <person name="Spatafora J."/>
            <person name="Crous P."/>
            <person name="Grigoriev I."/>
        </authorList>
    </citation>
    <scope>NUCLEOTIDE SEQUENCE</scope>
    <source>
        <strain evidence="6">CBS 121167</strain>
    </source>
</reference>
<evidence type="ECO:0000256" key="3">
    <source>
        <dbReference type="ARBA" id="ARBA00022723"/>
    </source>
</evidence>
<dbReference type="PRINTS" id="PR00385">
    <property type="entry name" value="P450"/>
</dbReference>
<keyword evidence="4 5" id="KW-0408">Iron</keyword>
<comment type="cofactor">
    <cofactor evidence="1">
        <name>heme</name>
        <dbReference type="ChEBI" id="CHEBI:30413"/>
    </cofactor>
</comment>
<evidence type="ECO:0000256" key="5">
    <source>
        <dbReference type="RuleBase" id="RU000461"/>
    </source>
</evidence>
<evidence type="ECO:0000256" key="1">
    <source>
        <dbReference type="ARBA" id="ARBA00001971"/>
    </source>
</evidence>
<name>A0A6A6AYB3_9PEZI</name>
<proteinExistence type="inferred from homology"/>
<keyword evidence="5" id="KW-0503">Monooxygenase</keyword>
<dbReference type="AlphaFoldDB" id="A0A6A6AYB3"/>
<keyword evidence="7" id="KW-1185">Reference proteome</keyword>
<evidence type="ECO:0000313" key="7">
    <source>
        <dbReference type="Proteomes" id="UP000799438"/>
    </source>
</evidence>
<gene>
    <name evidence="6" type="ORF">K452DRAFT_140447</name>
</gene>
<dbReference type="CDD" id="cd11059">
    <property type="entry name" value="CYP_fungal"/>
    <property type="match status" value="1"/>
</dbReference>
<dbReference type="GO" id="GO:0004497">
    <property type="term" value="F:monooxygenase activity"/>
    <property type="evidence" value="ECO:0007669"/>
    <property type="project" value="UniProtKB-KW"/>
</dbReference>
<dbReference type="InterPro" id="IPR017972">
    <property type="entry name" value="Cyt_P450_CS"/>
</dbReference>
<dbReference type="Proteomes" id="UP000799438">
    <property type="component" value="Unassembled WGS sequence"/>
</dbReference>
<sequence length="490" mass="54187">MRFLRIMGEWCCCCLLSVFLFVCLFVCLFSFLLGVVCVRVVVLGMDGRPDDAGGRVSVPPMFATIPSKRHAARKRMLSNVYSKSAIQSSPSLRAATSVILHGRLLPLLADLSSQSGDAAGIIDIYNLFAALTMDFITAYLFGLSASTNFVQDTTARDEYLRLYRCRQDFSFWPQELPKLTSFLAKMGLRLVPKFVDEANASLEAFNSRMCEKARTVAAKTSAVEHPEEYPAVYAQMQAAMARDQEKASGNGMAPLNDEEQQTEMASEFLDHSSAGFETSSITLAYFAHEISQRPELQDRLREELRSLDPPLTLDSKPELPSAKALDALPLLQATLQETLRLHAAIPGPQPRVTPAKGASLGPAGREYSDLPGGVKVMSQAWSLHGNEEVFPEAEKWVPERWLDSKGELLTAESSEGGERYREMMRWFWAFGSGGRMCVGSHLAVYQMKAIIAGVWTGHSTSIVGTNMMEQMDRYTAPPSGSRLVVRVRVE</sequence>